<keyword evidence="7" id="KW-1185">Reference proteome</keyword>
<dbReference type="Gene3D" id="1.10.1660.10">
    <property type="match status" value="1"/>
</dbReference>
<evidence type="ECO:0000313" key="7">
    <source>
        <dbReference type="Proteomes" id="UP001500460"/>
    </source>
</evidence>
<feature type="compositionally biased region" description="Basic and acidic residues" evidence="4">
    <location>
        <begin position="1"/>
        <end position="14"/>
    </location>
</feature>
<proteinExistence type="predicted"/>
<dbReference type="EMBL" id="BAAATK010000026">
    <property type="protein sequence ID" value="GAA2444979.1"/>
    <property type="molecule type" value="Genomic_DNA"/>
</dbReference>
<protein>
    <recommendedName>
        <fullName evidence="5">HTH merR-type domain-containing protein</fullName>
    </recommendedName>
</protein>
<sequence>MESHGEDGGKERPGGRGNGQAGPRGSEDRAEARTGPGTRGGPPRGEPSRGADRAEPPRGKDRAEPPRMRIGELAEATGTTPRALRHYEQAGLIVSERAANGYRLYAPRTAVRVRNIRLLLDTGLTLDDVRVFLSCLDGDVTAAPASDRALEVAAERLAVMDARIAAQLAVRDRLAAALRRARRSRPDLRARQDPGPRQTAEARVRPVA</sequence>
<dbReference type="Pfam" id="PF13411">
    <property type="entry name" value="MerR_1"/>
    <property type="match status" value="1"/>
</dbReference>
<dbReference type="PANTHER" id="PTHR30204">
    <property type="entry name" value="REDOX-CYCLING DRUG-SENSING TRANSCRIPTIONAL ACTIVATOR SOXR"/>
    <property type="match status" value="1"/>
</dbReference>
<comment type="caution">
    <text evidence="6">The sequence shown here is derived from an EMBL/GenBank/DDBJ whole genome shotgun (WGS) entry which is preliminary data.</text>
</comment>
<keyword evidence="2" id="KW-0238">DNA-binding</keyword>
<accession>A0ABN3K0Q4</accession>
<gene>
    <name evidence="6" type="ORF">GCM10010421_40410</name>
</gene>
<keyword evidence="3" id="KW-0804">Transcription</keyword>
<feature type="domain" description="HTH merR-type" evidence="5">
    <location>
        <begin position="67"/>
        <end position="135"/>
    </location>
</feature>
<evidence type="ECO:0000256" key="3">
    <source>
        <dbReference type="ARBA" id="ARBA00023163"/>
    </source>
</evidence>
<dbReference type="PANTHER" id="PTHR30204:SF94">
    <property type="entry name" value="HEAVY METAL-DEPENDENT TRANSCRIPTIONAL REGULATOR HI_0293-RELATED"/>
    <property type="match status" value="1"/>
</dbReference>
<feature type="region of interest" description="Disordered" evidence="4">
    <location>
        <begin position="185"/>
        <end position="208"/>
    </location>
</feature>
<feature type="region of interest" description="Disordered" evidence="4">
    <location>
        <begin position="1"/>
        <end position="82"/>
    </location>
</feature>
<keyword evidence="1" id="KW-0805">Transcription regulation</keyword>
<evidence type="ECO:0000313" key="6">
    <source>
        <dbReference type="EMBL" id="GAA2444979.1"/>
    </source>
</evidence>
<dbReference type="Proteomes" id="UP001500460">
    <property type="component" value="Unassembled WGS sequence"/>
</dbReference>
<dbReference type="PRINTS" id="PR00040">
    <property type="entry name" value="HTHMERR"/>
</dbReference>
<evidence type="ECO:0000259" key="5">
    <source>
        <dbReference type="PROSITE" id="PS50937"/>
    </source>
</evidence>
<name>A0ABN3K0Q4_9ACTN</name>
<dbReference type="SMART" id="SM00422">
    <property type="entry name" value="HTH_MERR"/>
    <property type="match status" value="1"/>
</dbReference>
<evidence type="ECO:0000256" key="2">
    <source>
        <dbReference type="ARBA" id="ARBA00023125"/>
    </source>
</evidence>
<organism evidence="6 7">
    <name type="scientific">Streptomyces glaucus</name>
    <dbReference type="NCBI Taxonomy" id="284029"/>
    <lineage>
        <taxon>Bacteria</taxon>
        <taxon>Bacillati</taxon>
        <taxon>Actinomycetota</taxon>
        <taxon>Actinomycetes</taxon>
        <taxon>Kitasatosporales</taxon>
        <taxon>Streptomycetaceae</taxon>
        <taxon>Streptomyces</taxon>
    </lineage>
</organism>
<evidence type="ECO:0000256" key="4">
    <source>
        <dbReference type="SAM" id="MobiDB-lite"/>
    </source>
</evidence>
<dbReference type="InterPro" id="IPR000551">
    <property type="entry name" value="MerR-type_HTH_dom"/>
</dbReference>
<dbReference type="PROSITE" id="PS50937">
    <property type="entry name" value="HTH_MERR_2"/>
    <property type="match status" value="1"/>
</dbReference>
<feature type="compositionally biased region" description="Basic and acidic residues" evidence="4">
    <location>
        <begin position="46"/>
        <end position="72"/>
    </location>
</feature>
<evidence type="ECO:0000256" key="1">
    <source>
        <dbReference type="ARBA" id="ARBA00023015"/>
    </source>
</evidence>
<reference evidence="6 7" key="1">
    <citation type="journal article" date="2019" name="Int. J. Syst. Evol. Microbiol.">
        <title>The Global Catalogue of Microorganisms (GCM) 10K type strain sequencing project: providing services to taxonomists for standard genome sequencing and annotation.</title>
        <authorList>
            <consortium name="The Broad Institute Genomics Platform"/>
            <consortium name="The Broad Institute Genome Sequencing Center for Infectious Disease"/>
            <person name="Wu L."/>
            <person name="Ma J."/>
        </authorList>
    </citation>
    <scope>NUCLEOTIDE SEQUENCE [LARGE SCALE GENOMIC DNA]</scope>
    <source>
        <strain evidence="6 7">JCM 6922</strain>
    </source>
</reference>
<dbReference type="InterPro" id="IPR047057">
    <property type="entry name" value="MerR_fam"/>
</dbReference>
<dbReference type="InterPro" id="IPR009061">
    <property type="entry name" value="DNA-bd_dom_put_sf"/>
</dbReference>
<dbReference type="SUPFAM" id="SSF46955">
    <property type="entry name" value="Putative DNA-binding domain"/>
    <property type="match status" value="1"/>
</dbReference>